<comment type="caution">
    <text evidence="2">The sequence shown here is derived from an EMBL/GenBank/DDBJ whole genome shotgun (WGS) entry which is preliminary data.</text>
</comment>
<accession>A0ABU9ZT12</accession>
<dbReference type="RefSeq" id="WP_346013003.1">
    <property type="nucleotide sequence ID" value="NZ_JAQYXP010000002.1"/>
</dbReference>
<evidence type="ECO:0000313" key="2">
    <source>
        <dbReference type="EMBL" id="MEN3234691.1"/>
    </source>
</evidence>
<evidence type="ECO:0000256" key="1">
    <source>
        <dbReference type="SAM" id="MobiDB-lite"/>
    </source>
</evidence>
<dbReference type="Proteomes" id="UP001407347">
    <property type="component" value="Unassembled WGS sequence"/>
</dbReference>
<reference evidence="2 3" key="1">
    <citation type="journal article" date="2023" name="PLoS ONE">
        <title>Complete genome assembly of Hawai'i environmental nontuberculous mycobacteria reveals unexpected co-isolation with methylobacteria.</title>
        <authorList>
            <person name="Hendrix J."/>
            <person name="Epperson L.E."/>
            <person name="Tong E.I."/>
            <person name="Chan Y.L."/>
            <person name="Hasan N.A."/>
            <person name="Dawrs S.N."/>
            <person name="Norton G.J."/>
            <person name="Virdi R."/>
            <person name="Crooks J.L."/>
            <person name="Chan E.D."/>
            <person name="Honda J.R."/>
            <person name="Strong M."/>
        </authorList>
    </citation>
    <scope>NUCLEOTIDE SEQUENCE [LARGE SCALE GENOMIC DNA]</scope>
    <source>
        <strain evidence="2 3">NJH_HI04-1</strain>
    </source>
</reference>
<sequence>MHIGRVAGATRNLGAPEDWDPVKDGICGGLPIRDETHSPGVNKMVSAWLPTPEEIALIAAGAPIYLAVLGDMHPPVSLFVGNPPAIPPSRSLPMPVSTKAGLREEIARTISRWSWDRPSAIEGKAEWQRLGFKSLDEAAEWGAWRYHEVAEAIIASPLADLLSRARAAGIPVQGGEDVG</sequence>
<name>A0ABU9ZT12_9HYPH</name>
<protein>
    <submittedName>
        <fullName evidence="2">Uncharacterized protein</fullName>
    </submittedName>
</protein>
<proteinExistence type="predicted"/>
<organism evidence="2 3">
    <name type="scientific">Methylobacterium ajmalii</name>
    <dbReference type="NCBI Taxonomy" id="2738439"/>
    <lineage>
        <taxon>Bacteria</taxon>
        <taxon>Pseudomonadati</taxon>
        <taxon>Pseudomonadota</taxon>
        <taxon>Alphaproteobacteria</taxon>
        <taxon>Hyphomicrobiales</taxon>
        <taxon>Methylobacteriaceae</taxon>
        <taxon>Methylobacterium</taxon>
    </lineage>
</organism>
<feature type="region of interest" description="Disordered" evidence="1">
    <location>
        <begin position="1"/>
        <end position="20"/>
    </location>
</feature>
<evidence type="ECO:0000313" key="3">
    <source>
        <dbReference type="Proteomes" id="UP001407347"/>
    </source>
</evidence>
<keyword evidence="3" id="KW-1185">Reference proteome</keyword>
<gene>
    <name evidence="2" type="ORF">PUR29_13910</name>
</gene>
<dbReference type="EMBL" id="JAQYXP010000002">
    <property type="protein sequence ID" value="MEN3234691.1"/>
    <property type="molecule type" value="Genomic_DNA"/>
</dbReference>